<dbReference type="Gene3D" id="3.40.50.300">
    <property type="entry name" value="P-loop containing nucleotide triphosphate hydrolases"/>
    <property type="match status" value="1"/>
</dbReference>
<dbReference type="InterPro" id="IPR039421">
    <property type="entry name" value="Type_1_exporter"/>
</dbReference>
<feature type="transmembrane region" description="Helical" evidence="7">
    <location>
        <begin position="35"/>
        <end position="56"/>
    </location>
</feature>
<dbReference type="SUPFAM" id="SSF52540">
    <property type="entry name" value="P-loop containing nucleoside triphosphate hydrolases"/>
    <property type="match status" value="1"/>
</dbReference>
<dbReference type="PROSITE" id="PS50893">
    <property type="entry name" value="ABC_TRANSPORTER_2"/>
    <property type="match status" value="1"/>
</dbReference>
<feature type="transmembrane region" description="Helical" evidence="7">
    <location>
        <begin position="251"/>
        <end position="272"/>
    </location>
</feature>
<dbReference type="SMART" id="SM00382">
    <property type="entry name" value="AAA"/>
    <property type="match status" value="1"/>
</dbReference>
<keyword evidence="2 7" id="KW-0812">Transmembrane</keyword>
<feature type="transmembrane region" description="Helical" evidence="7">
    <location>
        <begin position="292"/>
        <end position="313"/>
    </location>
</feature>
<feature type="domain" description="ABC transmembrane type-1" evidence="9">
    <location>
        <begin position="37"/>
        <end position="315"/>
    </location>
</feature>
<keyword evidence="5 7" id="KW-1133">Transmembrane helix</keyword>
<keyword evidence="11" id="KW-1185">Reference proteome</keyword>
<name>A0ABW5W5T7_9PSEU</name>
<protein>
    <submittedName>
        <fullName evidence="10">ABC transporter ATP-binding protein</fullName>
    </submittedName>
</protein>
<evidence type="ECO:0000259" key="8">
    <source>
        <dbReference type="PROSITE" id="PS50893"/>
    </source>
</evidence>
<dbReference type="InterPro" id="IPR003593">
    <property type="entry name" value="AAA+_ATPase"/>
</dbReference>
<feature type="domain" description="ABC transporter" evidence="8">
    <location>
        <begin position="352"/>
        <end position="586"/>
    </location>
</feature>
<dbReference type="Proteomes" id="UP001597478">
    <property type="component" value="Unassembled WGS sequence"/>
</dbReference>
<reference evidence="11" key="1">
    <citation type="journal article" date="2019" name="Int. J. Syst. Evol. Microbiol.">
        <title>The Global Catalogue of Microorganisms (GCM) 10K type strain sequencing project: providing services to taxonomists for standard genome sequencing and annotation.</title>
        <authorList>
            <consortium name="The Broad Institute Genomics Platform"/>
            <consortium name="The Broad Institute Genome Sequencing Center for Infectious Disease"/>
            <person name="Wu L."/>
            <person name="Ma J."/>
        </authorList>
    </citation>
    <scope>NUCLEOTIDE SEQUENCE [LARGE SCALE GENOMIC DNA]</scope>
    <source>
        <strain evidence="11">IBRC-M 10906</strain>
    </source>
</reference>
<dbReference type="CDD" id="cd18551">
    <property type="entry name" value="ABC_6TM_LmrA_like"/>
    <property type="match status" value="1"/>
</dbReference>
<proteinExistence type="predicted"/>
<dbReference type="SUPFAM" id="SSF90123">
    <property type="entry name" value="ABC transporter transmembrane region"/>
    <property type="match status" value="1"/>
</dbReference>
<dbReference type="RefSeq" id="WP_377386006.1">
    <property type="nucleotide sequence ID" value="NZ_JBHSAN010000006.1"/>
</dbReference>
<sequence length="603" mass="62846">MTTASPAEQRPAGTAASPAGGGLVRAVTRRHLPKIHLAVVLGLAAAAAGLAQPVLIGDLIDAVGAGSGLVAPIAFVVVLFLADAALTSVQAYVMGHAGESIVYDTRTALVDRVLGADVAAFGKLRQGDVFARIVTDTSILKSAWSQSVAGIVVDAAMVVGGIALMLVLDPVLLGVTAVCLTASGLVALVLAKRLRKAAQQSRAITGDLGADVQRALAALSTVKACRAERFEGYRIGAVALRARRSGVRVSALSAMLSPAMSVGLQASLAAVIVTGASRVAGGSMTAADLTAFVMYLFYLVSPLVMMLLGIGQLQQGRAAIGRIDELAAIEQEPMPAAPSYAAQPWGAGGMAVEFQGVRFGYEPGEPTLRGVSFTAPSQGLTAIVGPSGAGKTTLLQLLMRFHEADGGRILLGGENIARLPLPVLRGLVGYVQQDSPLLRGTLHENLLYGVPSATADDIHRALWLAGLEDVVRRLPRGLSTEIGDSGLGLSGGQRQRLAIARMLVRRPAVLLLDEATSNLDSESELLLRRSVRSIAAECTVLSVAHRMSTVVDADRIVVLERGMVHDVGTHAELLRTSPLYRRLAAIQRRDGEQHAAPVHTEGR</sequence>
<accession>A0ABW5W5T7</accession>
<comment type="caution">
    <text evidence="10">The sequence shown here is derived from an EMBL/GenBank/DDBJ whole genome shotgun (WGS) entry which is preliminary data.</text>
</comment>
<dbReference type="InterPro" id="IPR017871">
    <property type="entry name" value="ABC_transporter-like_CS"/>
</dbReference>
<dbReference type="Gene3D" id="1.20.1560.10">
    <property type="entry name" value="ABC transporter type 1, transmembrane domain"/>
    <property type="match status" value="1"/>
</dbReference>
<evidence type="ECO:0000259" key="9">
    <source>
        <dbReference type="PROSITE" id="PS50929"/>
    </source>
</evidence>
<dbReference type="InterPro" id="IPR003439">
    <property type="entry name" value="ABC_transporter-like_ATP-bd"/>
</dbReference>
<keyword evidence="4 10" id="KW-0067">ATP-binding</keyword>
<dbReference type="EMBL" id="JBHUOF010000007">
    <property type="protein sequence ID" value="MFD2799263.1"/>
    <property type="molecule type" value="Genomic_DNA"/>
</dbReference>
<evidence type="ECO:0000256" key="1">
    <source>
        <dbReference type="ARBA" id="ARBA00004651"/>
    </source>
</evidence>
<feature type="transmembrane region" description="Helical" evidence="7">
    <location>
        <begin position="62"/>
        <end position="82"/>
    </location>
</feature>
<evidence type="ECO:0000256" key="6">
    <source>
        <dbReference type="ARBA" id="ARBA00023136"/>
    </source>
</evidence>
<keyword evidence="3" id="KW-0547">Nucleotide-binding</keyword>
<dbReference type="PANTHER" id="PTHR43394">
    <property type="entry name" value="ATP-DEPENDENT PERMEASE MDL1, MITOCHONDRIAL"/>
    <property type="match status" value="1"/>
</dbReference>
<feature type="transmembrane region" description="Helical" evidence="7">
    <location>
        <begin position="148"/>
        <end position="166"/>
    </location>
</feature>
<evidence type="ECO:0000256" key="5">
    <source>
        <dbReference type="ARBA" id="ARBA00022989"/>
    </source>
</evidence>
<evidence type="ECO:0000256" key="3">
    <source>
        <dbReference type="ARBA" id="ARBA00022741"/>
    </source>
</evidence>
<gene>
    <name evidence="10" type="ORF">ACFS2C_07665</name>
</gene>
<evidence type="ECO:0000313" key="10">
    <source>
        <dbReference type="EMBL" id="MFD2799263.1"/>
    </source>
</evidence>
<dbReference type="PROSITE" id="PS00211">
    <property type="entry name" value="ABC_TRANSPORTER_1"/>
    <property type="match status" value="1"/>
</dbReference>
<keyword evidence="6 7" id="KW-0472">Membrane</keyword>
<dbReference type="Pfam" id="PF00005">
    <property type="entry name" value="ABC_tran"/>
    <property type="match status" value="1"/>
</dbReference>
<comment type="subcellular location">
    <subcellularLocation>
        <location evidence="1">Cell membrane</location>
        <topology evidence="1">Multi-pass membrane protein</topology>
    </subcellularLocation>
</comment>
<evidence type="ECO:0000256" key="2">
    <source>
        <dbReference type="ARBA" id="ARBA00022692"/>
    </source>
</evidence>
<evidence type="ECO:0000256" key="7">
    <source>
        <dbReference type="SAM" id="Phobius"/>
    </source>
</evidence>
<evidence type="ECO:0000256" key="4">
    <source>
        <dbReference type="ARBA" id="ARBA00022840"/>
    </source>
</evidence>
<dbReference type="InterPro" id="IPR027417">
    <property type="entry name" value="P-loop_NTPase"/>
</dbReference>
<dbReference type="InterPro" id="IPR036640">
    <property type="entry name" value="ABC1_TM_sf"/>
</dbReference>
<evidence type="ECO:0000313" key="11">
    <source>
        <dbReference type="Proteomes" id="UP001597478"/>
    </source>
</evidence>
<organism evidence="10 11">
    <name type="scientific">Prauserella oleivorans</name>
    <dbReference type="NCBI Taxonomy" id="1478153"/>
    <lineage>
        <taxon>Bacteria</taxon>
        <taxon>Bacillati</taxon>
        <taxon>Actinomycetota</taxon>
        <taxon>Actinomycetes</taxon>
        <taxon>Pseudonocardiales</taxon>
        <taxon>Pseudonocardiaceae</taxon>
        <taxon>Prauserella</taxon>
    </lineage>
</organism>
<dbReference type="GO" id="GO:0005524">
    <property type="term" value="F:ATP binding"/>
    <property type="evidence" value="ECO:0007669"/>
    <property type="project" value="UniProtKB-KW"/>
</dbReference>
<dbReference type="PANTHER" id="PTHR43394:SF1">
    <property type="entry name" value="ATP-BINDING CASSETTE SUB-FAMILY B MEMBER 10, MITOCHONDRIAL"/>
    <property type="match status" value="1"/>
</dbReference>
<dbReference type="InterPro" id="IPR011527">
    <property type="entry name" value="ABC1_TM_dom"/>
</dbReference>
<feature type="transmembrane region" description="Helical" evidence="7">
    <location>
        <begin position="172"/>
        <end position="191"/>
    </location>
</feature>
<dbReference type="Pfam" id="PF00664">
    <property type="entry name" value="ABC_membrane"/>
    <property type="match status" value="1"/>
</dbReference>
<dbReference type="PROSITE" id="PS50929">
    <property type="entry name" value="ABC_TM1F"/>
    <property type="match status" value="1"/>
</dbReference>